<dbReference type="InterPro" id="IPR036249">
    <property type="entry name" value="Thioredoxin-like_sf"/>
</dbReference>
<dbReference type="AlphaFoldDB" id="A0A365U706"/>
<evidence type="ECO:0000256" key="1">
    <source>
        <dbReference type="ARBA" id="ARBA00004141"/>
    </source>
</evidence>
<evidence type="ECO:0000256" key="3">
    <source>
        <dbReference type="ARBA" id="ARBA00022748"/>
    </source>
</evidence>
<feature type="transmembrane region" description="Helical" evidence="7">
    <location>
        <begin position="332"/>
        <end position="353"/>
    </location>
</feature>
<keyword evidence="8" id="KW-0732">Signal</keyword>
<evidence type="ECO:0000259" key="10">
    <source>
        <dbReference type="Pfam" id="PF11412"/>
    </source>
</evidence>
<dbReference type="Gene3D" id="3.40.30.10">
    <property type="entry name" value="Glutaredoxin"/>
    <property type="match status" value="1"/>
</dbReference>
<sequence>MLAAIFLSAAPSQVGAASSDPVATPSVTARLLTVENGIAPGAGTLSAGLALDLAEGWKTYWRTPGEVGFPPEIDWSGSQNIASIDFQWPAPERFTAFGIENFGYHDEVVFPIRITLAEPGAPVRLSANVTLLTCSDICVPQEFSLSLDVPTGIGIDEASAARITAFADRVPVDASAAGITDISAYVDPAMSAVVVSLRGEAPFTAPDIFAELGPFTSLGRPDIRLGDGGHLLWARVPILSAPDSPLQDISVTVTDAGGRAVSAAPRSLSEPPEPPFAVATSGVDLAALVWIAVTAFLGGLILNAMPCVLPVLSIKLASAMRLGGDDRIAVRLGFLASAAGVMAFMWGLAAVLFVLREIGVTVGWGLQFQNPVFLSLMVLVLGVFAANLAGAFEIALPSRLQTRLANAGSAQGLSGDFAAGAFAAILATPCSAPFLGTAVAFALAGRGIDIAVVFTFLGLGLAAPYLVIAARPGLVRRLPKPGRWMSLLRAVLGLLLGGTALWLVWVMIGVAGPIATLASVAVTAVIVGVLSMRGVSGTARGATAAALAIVMLIVSGTLSDGLSSRGTIASETGGIAWLPFERAEIARRISTGEVVFVDVTADWCLTCKANKALVFDRDPVATALGRPRVAAMQADWTRPDEAISRYLEGFGRFGIPFNVVYGPGAPEGIVLPELLTADAVMDALDRAGTRELGRTE</sequence>
<keyword evidence="5 7" id="KW-0472">Membrane</keyword>
<dbReference type="PANTHER" id="PTHR32234">
    <property type="entry name" value="THIOL:DISULFIDE INTERCHANGE PROTEIN DSBD"/>
    <property type="match status" value="1"/>
</dbReference>
<accession>A0A365U706</accession>
<dbReference type="GO" id="GO:0017004">
    <property type="term" value="P:cytochrome complex assembly"/>
    <property type="evidence" value="ECO:0007669"/>
    <property type="project" value="UniProtKB-KW"/>
</dbReference>
<comment type="subcellular location">
    <subcellularLocation>
        <location evidence="1">Membrane</location>
        <topology evidence="1">Multi-pass membrane protein</topology>
    </subcellularLocation>
</comment>
<dbReference type="EMBL" id="QNTQ01000016">
    <property type="protein sequence ID" value="RBI83538.1"/>
    <property type="molecule type" value="Genomic_DNA"/>
</dbReference>
<feature type="transmembrane region" description="Helical" evidence="7">
    <location>
        <begin position="514"/>
        <end position="532"/>
    </location>
</feature>
<evidence type="ECO:0000256" key="6">
    <source>
        <dbReference type="ARBA" id="ARBA00023284"/>
    </source>
</evidence>
<keyword evidence="12" id="KW-1185">Reference proteome</keyword>
<protein>
    <submittedName>
        <fullName evidence="11">Copper-binding protein</fullName>
    </submittedName>
</protein>
<dbReference type="Proteomes" id="UP000253370">
    <property type="component" value="Unassembled WGS sequence"/>
</dbReference>
<feature type="chain" id="PRO_5016778064" evidence="8">
    <location>
        <begin position="17"/>
        <end position="696"/>
    </location>
</feature>
<organism evidence="11 12">
    <name type="scientific">Rhodosalinus halophilus</name>
    <dbReference type="NCBI Taxonomy" id="2259333"/>
    <lineage>
        <taxon>Bacteria</taxon>
        <taxon>Pseudomonadati</taxon>
        <taxon>Pseudomonadota</taxon>
        <taxon>Alphaproteobacteria</taxon>
        <taxon>Rhodobacterales</taxon>
        <taxon>Paracoccaceae</taxon>
        <taxon>Rhodosalinus</taxon>
    </lineage>
</organism>
<dbReference type="InterPro" id="IPR003834">
    <property type="entry name" value="Cyt_c_assmbl_TM_dom"/>
</dbReference>
<evidence type="ECO:0000256" key="2">
    <source>
        <dbReference type="ARBA" id="ARBA00022692"/>
    </source>
</evidence>
<dbReference type="GO" id="GO:0016020">
    <property type="term" value="C:membrane"/>
    <property type="evidence" value="ECO:0007669"/>
    <property type="project" value="UniProtKB-SubCell"/>
</dbReference>
<feature type="domain" description="Cytochrome C biogenesis protein transmembrane" evidence="9">
    <location>
        <begin position="290"/>
        <end position="504"/>
    </location>
</feature>
<dbReference type="Pfam" id="PF11412">
    <property type="entry name" value="DsbD_N"/>
    <property type="match status" value="1"/>
</dbReference>
<feature type="transmembrane region" description="Helical" evidence="7">
    <location>
        <begin position="373"/>
        <end position="396"/>
    </location>
</feature>
<dbReference type="Pfam" id="PF02683">
    <property type="entry name" value="DsbD_TM"/>
    <property type="match status" value="1"/>
</dbReference>
<dbReference type="InterPro" id="IPR028250">
    <property type="entry name" value="DsbDN"/>
</dbReference>
<evidence type="ECO:0000256" key="5">
    <source>
        <dbReference type="ARBA" id="ARBA00023136"/>
    </source>
</evidence>
<evidence type="ECO:0000256" key="7">
    <source>
        <dbReference type="SAM" id="Phobius"/>
    </source>
</evidence>
<dbReference type="PROSITE" id="PS00194">
    <property type="entry name" value="THIOREDOXIN_1"/>
    <property type="match status" value="1"/>
</dbReference>
<reference evidence="11 12" key="1">
    <citation type="submission" date="2018-07" db="EMBL/GenBank/DDBJ databases">
        <title>Rhodosalinus sp. strain E84T genomic sequence and assembly.</title>
        <authorList>
            <person name="Liu Z.-W."/>
            <person name="Lu D.-C."/>
        </authorList>
    </citation>
    <scope>NUCLEOTIDE SEQUENCE [LARGE SCALE GENOMIC DNA]</scope>
    <source>
        <strain evidence="11 12">E84</strain>
    </source>
</reference>
<dbReference type="Pfam" id="PF13899">
    <property type="entry name" value="Thioredoxin_7"/>
    <property type="match status" value="1"/>
</dbReference>
<feature type="domain" description="Thiol:disulfide interchange protein DsbD N-terminal" evidence="10">
    <location>
        <begin position="43"/>
        <end position="144"/>
    </location>
</feature>
<dbReference type="SUPFAM" id="SSF52833">
    <property type="entry name" value="Thioredoxin-like"/>
    <property type="match status" value="1"/>
</dbReference>
<evidence type="ECO:0000256" key="8">
    <source>
        <dbReference type="SAM" id="SignalP"/>
    </source>
</evidence>
<evidence type="ECO:0000313" key="12">
    <source>
        <dbReference type="Proteomes" id="UP000253370"/>
    </source>
</evidence>
<proteinExistence type="predicted"/>
<evidence type="ECO:0000256" key="4">
    <source>
        <dbReference type="ARBA" id="ARBA00022989"/>
    </source>
</evidence>
<feature type="transmembrane region" description="Helical" evidence="7">
    <location>
        <begin position="417"/>
        <end position="444"/>
    </location>
</feature>
<keyword evidence="4 7" id="KW-1133">Transmembrane helix</keyword>
<dbReference type="GO" id="GO:0015035">
    <property type="term" value="F:protein-disulfide reductase activity"/>
    <property type="evidence" value="ECO:0007669"/>
    <property type="project" value="TreeGrafter"/>
</dbReference>
<keyword evidence="6" id="KW-0676">Redox-active center</keyword>
<comment type="caution">
    <text evidence="11">The sequence shown here is derived from an EMBL/GenBank/DDBJ whole genome shotgun (WGS) entry which is preliminary data.</text>
</comment>
<dbReference type="InterPro" id="IPR035671">
    <property type="entry name" value="DsbD_gamma"/>
</dbReference>
<evidence type="ECO:0000313" key="11">
    <source>
        <dbReference type="EMBL" id="RBI83538.1"/>
    </source>
</evidence>
<dbReference type="PANTHER" id="PTHR32234:SF3">
    <property type="entry name" value="SUPPRESSION OF COPPER SENSITIVITY PROTEIN"/>
    <property type="match status" value="1"/>
</dbReference>
<name>A0A365U706_9RHOB</name>
<dbReference type="InterPro" id="IPR017937">
    <property type="entry name" value="Thioredoxin_CS"/>
</dbReference>
<dbReference type="CDD" id="cd02953">
    <property type="entry name" value="DsbDgamma"/>
    <property type="match status" value="1"/>
</dbReference>
<gene>
    <name evidence="11" type="ORF">DRV85_15465</name>
</gene>
<feature type="signal peptide" evidence="8">
    <location>
        <begin position="1"/>
        <end position="16"/>
    </location>
</feature>
<keyword evidence="3" id="KW-0201">Cytochrome c-type biogenesis</keyword>
<feature type="transmembrane region" description="Helical" evidence="7">
    <location>
        <begin position="486"/>
        <end position="508"/>
    </location>
</feature>
<dbReference type="GO" id="GO:0045454">
    <property type="term" value="P:cell redox homeostasis"/>
    <property type="evidence" value="ECO:0007669"/>
    <property type="project" value="TreeGrafter"/>
</dbReference>
<feature type="transmembrane region" description="Helical" evidence="7">
    <location>
        <begin position="539"/>
        <end position="558"/>
    </location>
</feature>
<keyword evidence="2 7" id="KW-0812">Transmembrane</keyword>
<feature type="transmembrane region" description="Helical" evidence="7">
    <location>
        <begin position="287"/>
        <end position="312"/>
    </location>
</feature>
<evidence type="ECO:0000259" key="9">
    <source>
        <dbReference type="Pfam" id="PF02683"/>
    </source>
</evidence>
<feature type="transmembrane region" description="Helical" evidence="7">
    <location>
        <begin position="450"/>
        <end position="474"/>
    </location>
</feature>
<dbReference type="OrthoDB" id="9811036at2"/>